<evidence type="ECO:0000313" key="1">
    <source>
        <dbReference type="EMBL" id="EPX76628.1"/>
    </source>
</evidence>
<dbReference type="PANTHER" id="PTHR40267:SF1">
    <property type="entry name" value="BLR3294 PROTEIN"/>
    <property type="match status" value="1"/>
</dbReference>
<protein>
    <submittedName>
        <fullName evidence="1">Putative decarboxylase</fullName>
    </submittedName>
</protein>
<dbReference type="AlphaFoldDB" id="S9QAJ3"/>
<dbReference type="OrthoDB" id="9816064at2"/>
<comment type="caution">
    <text evidence="1">The sequence shown here is derived from an EMBL/GenBank/DDBJ whole genome shotgun (WGS) entry which is preliminary data.</text>
</comment>
<dbReference type="HOGENOM" id="CLU_068086_4_0_5"/>
<reference evidence="2" key="1">
    <citation type="journal article" date="2014" name="Stand. Genomic Sci.">
        <title>Genome sequence of the exopolysaccharide-producing Salipiger mucosus type strain (DSM 16094(T)), a moderately halophilic member of the Roseobacter clade.</title>
        <authorList>
            <person name="Riedel T."/>
            <person name="Spring S."/>
            <person name="Fiebig A."/>
            <person name="Petersen J."/>
            <person name="Kyrpides N.C."/>
            <person name="Goker M."/>
            <person name="Klenk H.P."/>
        </authorList>
    </citation>
    <scope>NUCLEOTIDE SEQUENCE [LARGE SCALE GENOMIC DNA]</scope>
    <source>
        <strain evidence="2">DSM 16094</strain>
    </source>
</reference>
<gene>
    <name evidence="1" type="ORF">Salmuc_00460</name>
</gene>
<dbReference type="eggNOG" id="COG3473">
    <property type="taxonomic scope" value="Bacteria"/>
</dbReference>
<dbReference type="Gene3D" id="3.40.50.12500">
    <property type="match status" value="1"/>
</dbReference>
<dbReference type="RefSeq" id="WP_020039346.1">
    <property type="nucleotide sequence ID" value="NZ_KE557282.1"/>
</dbReference>
<dbReference type="PANTHER" id="PTHR40267">
    <property type="entry name" value="BLR3294 PROTEIN"/>
    <property type="match status" value="1"/>
</dbReference>
<proteinExistence type="predicted"/>
<dbReference type="Proteomes" id="UP000015347">
    <property type="component" value="Unassembled WGS sequence"/>
</dbReference>
<dbReference type="EMBL" id="APVH01000046">
    <property type="protein sequence ID" value="EPX76628.1"/>
    <property type="molecule type" value="Genomic_DNA"/>
</dbReference>
<dbReference type="InterPro" id="IPR053714">
    <property type="entry name" value="Iso_Racemase_Enz_sf"/>
</dbReference>
<name>S9QAJ3_9RHOB</name>
<dbReference type="Pfam" id="PF17645">
    <property type="entry name" value="Amdase"/>
    <property type="match status" value="1"/>
</dbReference>
<organism evidence="1 2">
    <name type="scientific">Salipiger mucosus DSM 16094</name>
    <dbReference type="NCBI Taxonomy" id="1123237"/>
    <lineage>
        <taxon>Bacteria</taxon>
        <taxon>Pseudomonadati</taxon>
        <taxon>Pseudomonadota</taxon>
        <taxon>Alphaproteobacteria</taxon>
        <taxon>Rhodobacterales</taxon>
        <taxon>Roseobacteraceae</taxon>
        <taxon>Salipiger</taxon>
    </lineage>
</organism>
<keyword evidence="2" id="KW-1185">Reference proteome</keyword>
<evidence type="ECO:0000313" key="2">
    <source>
        <dbReference type="Proteomes" id="UP000015347"/>
    </source>
</evidence>
<dbReference type="STRING" id="1123237.Salmuc_00460"/>
<sequence length="255" mass="26926">MTEYAPDGLFGLLTPQANTTVEAEFRVFCPPGMLPLTARMTSGKPGMEARLVDYAERLGETVDRFANAPLGAVAVACTGMSYLVDPAREAEAASRICDARGYPVLTAAQALRTALETLGARRIGIVSPYGDALHEEGLRYWSKLGFEIGQAVRLAGDDSAFHAIYGLSGEASRKGLAAVDTDGLDAVAILGTGLPTLDTLLAARGGAVPVLTPNLALAWLTVCTLRQETPTPASLASWTDGSAWAARYVTRDRRP</sequence>
<accession>S9QAJ3</accession>
<dbReference type="InterPro" id="IPR026286">
    <property type="entry name" value="MaiA/AMDase"/>
</dbReference>